<name>A0A7S0ZID4_9RHOD</name>
<evidence type="ECO:0000256" key="3">
    <source>
        <dbReference type="ARBA" id="ARBA00022490"/>
    </source>
</evidence>
<evidence type="ECO:0000256" key="6">
    <source>
        <dbReference type="ARBA" id="ARBA00022927"/>
    </source>
</evidence>
<feature type="domain" description="Clathrin/coatomer adaptor adaptin-like N-terminal" evidence="11">
    <location>
        <begin position="51"/>
        <end position="507"/>
    </location>
</feature>
<gene>
    <name evidence="14" type="ORF">TOLI1172_LOCUS7198</name>
</gene>
<dbReference type="GO" id="GO:0005198">
    <property type="term" value="F:structural molecule activity"/>
    <property type="evidence" value="ECO:0007669"/>
    <property type="project" value="InterPro"/>
</dbReference>
<evidence type="ECO:0000259" key="13">
    <source>
        <dbReference type="Pfam" id="PF14806"/>
    </source>
</evidence>
<dbReference type="Pfam" id="PF14806">
    <property type="entry name" value="Coatomer_b_Cpla"/>
    <property type="match status" value="1"/>
</dbReference>
<dbReference type="InterPro" id="IPR016024">
    <property type="entry name" value="ARM-type_fold"/>
</dbReference>
<dbReference type="PANTHER" id="PTHR10635:SF0">
    <property type="entry name" value="COATOMER SUBUNIT BETA"/>
    <property type="match status" value="1"/>
</dbReference>
<keyword evidence="2 10" id="KW-0813">Transport</keyword>
<reference evidence="14" key="1">
    <citation type="submission" date="2021-01" db="EMBL/GenBank/DDBJ databases">
        <authorList>
            <person name="Corre E."/>
            <person name="Pelletier E."/>
            <person name="Niang G."/>
            <person name="Scheremetjew M."/>
            <person name="Finn R."/>
            <person name="Kale V."/>
            <person name="Holt S."/>
            <person name="Cochrane G."/>
            <person name="Meng A."/>
            <person name="Brown T."/>
            <person name="Cohen L."/>
        </authorList>
    </citation>
    <scope>NUCLEOTIDE SEQUENCE</scope>
    <source>
        <strain evidence="14">CCMP3278</strain>
    </source>
</reference>
<dbReference type="GO" id="GO:0006891">
    <property type="term" value="P:intra-Golgi vesicle-mediated transport"/>
    <property type="evidence" value="ECO:0007669"/>
    <property type="project" value="TreeGrafter"/>
</dbReference>
<dbReference type="SUPFAM" id="SSF48371">
    <property type="entry name" value="ARM repeat"/>
    <property type="match status" value="1"/>
</dbReference>
<evidence type="ECO:0000259" key="12">
    <source>
        <dbReference type="Pfam" id="PF07718"/>
    </source>
</evidence>
<dbReference type="InterPro" id="IPR016460">
    <property type="entry name" value="COPB1"/>
</dbReference>
<dbReference type="GO" id="GO:0030126">
    <property type="term" value="C:COPI vesicle coat"/>
    <property type="evidence" value="ECO:0007669"/>
    <property type="project" value="InterPro"/>
</dbReference>
<keyword evidence="4" id="KW-0677">Repeat</keyword>
<dbReference type="GO" id="GO:0006886">
    <property type="term" value="P:intracellular protein transport"/>
    <property type="evidence" value="ECO:0007669"/>
    <property type="project" value="InterPro"/>
</dbReference>
<evidence type="ECO:0000256" key="1">
    <source>
        <dbReference type="ARBA" id="ARBA00004255"/>
    </source>
</evidence>
<dbReference type="InterPro" id="IPR011989">
    <property type="entry name" value="ARM-like"/>
</dbReference>
<organism evidence="14">
    <name type="scientific">Timspurckia oligopyrenoides</name>
    <dbReference type="NCBI Taxonomy" id="708627"/>
    <lineage>
        <taxon>Eukaryota</taxon>
        <taxon>Rhodophyta</taxon>
        <taxon>Bangiophyceae</taxon>
        <taxon>Porphyridiales</taxon>
        <taxon>Porphyridiaceae</taxon>
        <taxon>Timspurckia</taxon>
    </lineage>
</organism>
<dbReference type="GO" id="GO:0000139">
    <property type="term" value="C:Golgi membrane"/>
    <property type="evidence" value="ECO:0007669"/>
    <property type="project" value="UniProtKB-SubCell"/>
</dbReference>
<dbReference type="InterPro" id="IPR011710">
    <property type="entry name" value="Coatomer_bsu_C"/>
</dbReference>
<evidence type="ECO:0000256" key="2">
    <source>
        <dbReference type="ARBA" id="ARBA00022448"/>
    </source>
</evidence>
<dbReference type="Gene3D" id="1.25.10.10">
    <property type="entry name" value="Leucine-rich Repeat Variant"/>
    <property type="match status" value="1"/>
</dbReference>
<keyword evidence="9 10" id="KW-0968">Cytoplasmic vesicle</keyword>
<protein>
    <recommendedName>
        <fullName evidence="10">Coatomer subunit beta</fullName>
    </recommendedName>
    <alternativeName>
        <fullName evidence="10">Beta-coat protein</fullName>
    </alternativeName>
</protein>
<dbReference type="EMBL" id="HBFP01010023">
    <property type="protein sequence ID" value="CAD8822802.1"/>
    <property type="molecule type" value="Transcribed_RNA"/>
</dbReference>
<dbReference type="PANTHER" id="PTHR10635">
    <property type="entry name" value="COATOMER SUBUNIT BETA"/>
    <property type="match status" value="1"/>
</dbReference>
<feature type="domain" description="Coatomer beta subunit C-terminal" evidence="12">
    <location>
        <begin position="741"/>
        <end position="849"/>
    </location>
</feature>
<evidence type="ECO:0000256" key="9">
    <source>
        <dbReference type="ARBA" id="ARBA00023329"/>
    </source>
</evidence>
<dbReference type="Pfam" id="PF07718">
    <property type="entry name" value="Coatamer_beta_C"/>
    <property type="match status" value="1"/>
</dbReference>
<dbReference type="PIRSF" id="PIRSF005727">
    <property type="entry name" value="Coatomer_beta_subunit"/>
    <property type="match status" value="1"/>
</dbReference>
<evidence type="ECO:0000256" key="10">
    <source>
        <dbReference type="PIRNR" id="PIRNR005727"/>
    </source>
</evidence>
<evidence type="ECO:0000256" key="5">
    <source>
        <dbReference type="ARBA" id="ARBA00022892"/>
    </source>
</evidence>
<dbReference type="InterPro" id="IPR029446">
    <property type="entry name" value="COPB1_appendage_platform_dom"/>
</dbReference>
<evidence type="ECO:0000256" key="7">
    <source>
        <dbReference type="ARBA" id="ARBA00023034"/>
    </source>
</evidence>
<feature type="domain" description="Coatomer beta subunit appendage platform" evidence="13">
    <location>
        <begin position="858"/>
        <end position="982"/>
    </location>
</feature>
<evidence type="ECO:0000259" key="11">
    <source>
        <dbReference type="Pfam" id="PF01602"/>
    </source>
</evidence>
<sequence>MASALEKQCTMLINADIASTLSGTIGDGSTKGSSSASLDISALRTGLESKVLGDKMDALKRILLLHLNGEKMDSMLMSVIRYVLPHEDAHLRKLGLYFLETVDKKSPDGSMLPEMILVVNMIRNDLVHANEYTRGCALRFCCKLNDAQLLEPLVPSIRQNLEHRHSYVRRNAVLAVHYVFESFEYLLPDATEIIEAFLNGESDLACKRNALGMLMACDESRAVNYLHLNIQQVPLWSETLQLLALELTRQVCRSNPSQKGQYIQMIFSLLSSSSAAVVYQAAMTLIALSAAPTAVRAAAQSFCSLLATQSDNNIKLILLDRLLELKNSHSHVLQELVMDVLRALSSPNMELRRKCLALSLDLVTSRNVDEVVSVLKKELQKSQWAFGDRPDGSESNTGDSAANAKYRMMLMKSLHTMTMKYKSIVSTTVSILGEFLDDMYGSNVLEVVNFMREVCEIFPEMRATVLSLLVTALKSSISSAGVVRGVVWILSEFSSTSSEIHDACAAILGAFGPLPLRVQSVEATENSVDPEPHLDGGVTPKKAAKKPTVLADGTYASQLAEDEVFAASKKKGAEKHTGLSIREQILAGDYFLGVALCASFSKLALTLSESGLAPAEVLNKVKAQAMLTCTSLATFGRSPASPSIIDEGSVSRLVGCIRALSGDLDPQVVLGSSRKAFSELMKAKKQKDLKLAKENARKNQVGVEELVEFDLLRARRIAGGVEDVAGVSGDDTMAALMGTATSSSSKDAPYGAEFRLDRIVQLTGMSDPVYAEAQVVIQSFDVFLDMTLINKSMDTLQNVTLEWATMGDLKLCERPPSITLAPGAQKMLRTNIKVSSTDTGIIFGNIVYDIGSAGGKSGCVILNDIHIDIMDYIRKGEVSDVAFRSMWAEFEWENKVAINTNITDLAEYLDYILASTNMKCLTLRGMEAESGFLAANLYATSVFGEDALVNISAEKSSDGSLAGYVRIRSKTQGIALSLGDKITLKQAQHR</sequence>
<dbReference type="GO" id="GO:0006888">
    <property type="term" value="P:endoplasmic reticulum to Golgi vesicle-mediated transport"/>
    <property type="evidence" value="ECO:0007669"/>
    <property type="project" value="TreeGrafter"/>
</dbReference>
<evidence type="ECO:0000256" key="4">
    <source>
        <dbReference type="ARBA" id="ARBA00022737"/>
    </source>
</evidence>
<comment type="subcellular location">
    <subcellularLocation>
        <location evidence="10">Cytoplasm</location>
    </subcellularLocation>
    <subcellularLocation>
        <location evidence="1 10">Golgi apparatus membrane</location>
        <topology evidence="1 10">Peripheral membrane protein</topology>
        <orientation evidence="1 10">Cytoplasmic side</orientation>
    </subcellularLocation>
    <subcellularLocation>
        <location evidence="10">Cytoplasmic vesicle</location>
        <location evidence="10">COPI-coated vesicle membrane</location>
        <topology evidence="10">Peripheral membrane protein</topology>
        <orientation evidence="10">Cytoplasmic side</orientation>
    </subcellularLocation>
</comment>
<keyword evidence="8 10" id="KW-0472">Membrane</keyword>
<dbReference type="InterPro" id="IPR002553">
    <property type="entry name" value="Clathrin/coatomer_adapt-like_N"/>
</dbReference>
<keyword evidence="7 10" id="KW-0333">Golgi apparatus</keyword>
<evidence type="ECO:0000256" key="8">
    <source>
        <dbReference type="ARBA" id="ARBA00023136"/>
    </source>
</evidence>
<proteinExistence type="predicted"/>
<keyword evidence="3 10" id="KW-0963">Cytoplasm</keyword>
<accession>A0A7S0ZID4</accession>
<comment type="subunit">
    <text evidence="10">Oligomeric complex that consists of at least the alpha, beta, beta', gamma, delta, epsilon and zeta subunits.</text>
</comment>
<keyword evidence="6 10" id="KW-0653">Protein transport</keyword>
<evidence type="ECO:0000313" key="14">
    <source>
        <dbReference type="EMBL" id="CAD8822802.1"/>
    </source>
</evidence>
<dbReference type="Pfam" id="PF01602">
    <property type="entry name" value="Adaptin_N"/>
    <property type="match status" value="1"/>
</dbReference>
<comment type="function">
    <text evidence="10">The coatomer is a cytosolic protein complex that binds to dilysine motifs and reversibly associates with Golgi non-clathrin-coated vesicles, which further mediate biosynthetic protein transport from the ER, via the Golgi up to the trans Golgi network. Coatomer complex is required for budding from Golgi membranes, and is essential for the retrograde Golgi-to-ER transport of dilysine-tagged proteins.</text>
</comment>
<keyword evidence="5 10" id="KW-0931">ER-Golgi transport</keyword>
<dbReference type="AlphaFoldDB" id="A0A7S0ZID4"/>